<evidence type="ECO:0000256" key="3">
    <source>
        <dbReference type="ARBA" id="ARBA00022839"/>
    </source>
</evidence>
<evidence type="ECO:0000313" key="5">
    <source>
        <dbReference type="EMBL" id="REL33933.1"/>
    </source>
</evidence>
<evidence type="ECO:0000313" key="6">
    <source>
        <dbReference type="Proteomes" id="UP000256999"/>
    </source>
</evidence>
<dbReference type="EMBL" id="QUOV01000001">
    <property type="protein sequence ID" value="REL33933.1"/>
    <property type="molecule type" value="Genomic_DNA"/>
</dbReference>
<keyword evidence="2" id="KW-0378">Hydrolase</keyword>
<proteinExistence type="predicted"/>
<feature type="domain" description="Exonuclease" evidence="4">
    <location>
        <begin position="54"/>
        <end position="240"/>
    </location>
</feature>
<dbReference type="SUPFAM" id="SSF53098">
    <property type="entry name" value="Ribonuclease H-like"/>
    <property type="match status" value="1"/>
</dbReference>
<name>A0A3E0UBG5_9GAMM</name>
<dbReference type="Gene3D" id="3.30.420.10">
    <property type="entry name" value="Ribonuclease H-like superfamily/Ribonuclease H"/>
    <property type="match status" value="1"/>
</dbReference>
<dbReference type="AlphaFoldDB" id="A0A3E0UBG5"/>
<keyword evidence="1" id="KW-0540">Nuclease</keyword>
<dbReference type="RefSeq" id="WP_115998614.1">
    <property type="nucleotide sequence ID" value="NZ_QUOV01000001.1"/>
</dbReference>
<dbReference type="SMART" id="SM00479">
    <property type="entry name" value="EXOIII"/>
    <property type="match status" value="1"/>
</dbReference>
<dbReference type="GO" id="GO:0008408">
    <property type="term" value="F:3'-5' exonuclease activity"/>
    <property type="evidence" value="ECO:0007669"/>
    <property type="project" value="TreeGrafter"/>
</dbReference>
<evidence type="ECO:0000256" key="2">
    <source>
        <dbReference type="ARBA" id="ARBA00022801"/>
    </source>
</evidence>
<evidence type="ECO:0000259" key="4">
    <source>
        <dbReference type="SMART" id="SM00479"/>
    </source>
</evidence>
<dbReference type="Pfam" id="PF00929">
    <property type="entry name" value="RNase_T"/>
    <property type="match status" value="1"/>
</dbReference>
<accession>A0A3E0UBG5</accession>
<evidence type="ECO:0000256" key="1">
    <source>
        <dbReference type="ARBA" id="ARBA00022722"/>
    </source>
</evidence>
<dbReference type="CDD" id="cd06127">
    <property type="entry name" value="DEDDh"/>
    <property type="match status" value="1"/>
</dbReference>
<dbReference type="InterPro" id="IPR013520">
    <property type="entry name" value="Ribonucl_H"/>
</dbReference>
<dbReference type="GO" id="GO:0006259">
    <property type="term" value="P:DNA metabolic process"/>
    <property type="evidence" value="ECO:0007669"/>
    <property type="project" value="UniProtKB-ARBA"/>
</dbReference>
<protein>
    <submittedName>
        <fullName evidence="5">DNA polymerase III subunit epsilon</fullName>
    </submittedName>
</protein>
<dbReference type="GO" id="GO:0005829">
    <property type="term" value="C:cytosol"/>
    <property type="evidence" value="ECO:0007669"/>
    <property type="project" value="TreeGrafter"/>
</dbReference>
<reference evidence="5 6" key="1">
    <citation type="submission" date="2018-08" db="EMBL/GenBank/DDBJ databases">
        <title>Thalassotalea euphylliae genome.</title>
        <authorList>
            <person name="Summers S."/>
            <person name="Rice S.A."/>
            <person name="Freckelton M.L."/>
            <person name="Nedved B.T."/>
            <person name="Hadfield M.G."/>
        </authorList>
    </citation>
    <scope>NUCLEOTIDE SEQUENCE [LARGE SCALE GENOMIC DNA]</scope>
    <source>
        <strain evidence="5 6">H2</strain>
    </source>
</reference>
<dbReference type="PANTHER" id="PTHR30231:SF4">
    <property type="entry name" value="PROTEIN NEN2"/>
    <property type="match status" value="1"/>
</dbReference>
<gene>
    <name evidence="5" type="ORF">DXX92_00390</name>
</gene>
<sequence length="250" mass="27794">MEQGKFWSADFFSLNPFSLNKRRERLARKVPNGPLKDFLSIPFPEPSQIISEVPLLALDFETTAISANSGQLLSVGFVGIEQLSIRLSSSDHYLVKPETNGLESEDSSSSIETNTETVVIHQITEQESQQGEPLASAIERLLNAMAGKVVVAHYAKIEQSFLAKACKQLYGYEPIFPVIDTLALAKRRLDSRQIAYDPSELRLTNLRDSYQLPSHYAHNALNDAVATAELLLAEIAHHHLPSTPLTKLLR</sequence>
<dbReference type="Proteomes" id="UP000256999">
    <property type="component" value="Unassembled WGS sequence"/>
</dbReference>
<dbReference type="InterPro" id="IPR036397">
    <property type="entry name" value="RNaseH_sf"/>
</dbReference>
<keyword evidence="3" id="KW-0269">Exonuclease</keyword>
<dbReference type="PANTHER" id="PTHR30231">
    <property type="entry name" value="DNA POLYMERASE III SUBUNIT EPSILON"/>
    <property type="match status" value="1"/>
</dbReference>
<dbReference type="InterPro" id="IPR012337">
    <property type="entry name" value="RNaseH-like_sf"/>
</dbReference>
<comment type="caution">
    <text evidence="5">The sequence shown here is derived from an EMBL/GenBank/DDBJ whole genome shotgun (WGS) entry which is preliminary data.</text>
</comment>
<organism evidence="5 6">
    <name type="scientific">Thalassotalea euphylliae</name>
    <dbReference type="NCBI Taxonomy" id="1655234"/>
    <lineage>
        <taxon>Bacteria</taxon>
        <taxon>Pseudomonadati</taxon>
        <taxon>Pseudomonadota</taxon>
        <taxon>Gammaproteobacteria</taxon>
        <taxon>Alteromonadales</taxon>
        <taxon>Colwelliaceae</taxon>
        <taxon>Thalassotalea</taxon>
    </lineage>
</organism>
<dbReference type="OrthoDB" id="5497329at2"/>
<dbReference type="GO" id="GO:0003676">
    <property type="term" value="F:nucleic acid binding"/>
    <property type="evidence" value="ECO:0007669"/>
    <property type="project" value="InterPro"/>
</dbReference>